<keyword evidence="5" id="KW-1185">Reference proteome</keyword>
<dbReference type="Proteomes" id="UP001525961">
    <property type="component" value="Unassembled WGS sequence"/>
</dbReference>
<feature type="region of interest" description="Disordered" evidence="1">
    <location>
        <begin position="105"/>
        <end position="130"/>
    </location>
</feature>
<dbReference type="InterPro" id="IPR011856">
    <property type="entry name" value="tRNA_endonuc-like_dom_sf"/>
</dbReference>
<name>A0ABT2NA68_9CYAN</name>
<dbReference type="GO" id="GO:0004519">
    <property type="term" value="F:endonuclease activity"/>
    <property type="evidence" value="ECO:0007669"/>
    <property type="project" value="UniProtKB-KW"/>
</dbReference>
<evidence type="ECO:0000259" key="3">
    <source>
        <dbReference type="Pfam" id="PF14338"/>
    </source>
</evidence>
<dbReference type="SUPFAM" id="SSF52980">
    <property type="entry name" value="Restriction endonuclease-like"/>
    <property type="match status" value="1"/>
</dbReference>
<reference evidence="4 5" key="1">
    <citation type="journal article" date="2022" name="Front. Microbiol.">
        <title>High genomic differentiation and limited gene flow indicate recent cryptic speciation within the genus Laspinema (cyanobacteria).</title>
        <authorList>
            <person name="Stanojkovic A."/>
            <person name="Skoupy S."/>
            <person name="Skaloud P."/>
            <person name="Dvorak P."/>
        </authorList>
    </citation>
    <scope>NUCLEOTIDE SEQUENCE [LARGE SCALE GENOMIC DNA]</scope>
    <source>
        <strain evidence="4 5">D3b</strain>
    </source>
</reference>
<dbReference type="EMBL" id="JAMXFA010000025">
    <property type="protein sequence ID" value="MCT7979593.1"/>
    <property type="molecule type" value="Genomic_DNA"/>
</dbReference>
<dbReference type="Gene3D" id="3.40.1350.10">
    <property type="match status" value="1"/>
</dbReference>
<protein>
    <submittedName>
        <fullName evidence="4">Restriction endonuclease</fullName>
    </submittedName>
</protein>
<keyword evidence="4" id="KW-0255">Endonuclease</keyword>
<feature type="domain" description="Restriction system protein Mrr-like N-terminal" evidence="3">
    <location>
        <begin position="1"/>
        <end position="81"/>
    </location>
</feature>
<evidence type="ECO:0000313" key="5">
    <source>
        <dbReference type="Proteomes" id="UP001525961"/>
    </source>
</evidence>
<evidence type="ECO:0000259" key="2">
    <source>
        <dbReference type="Pfam" id="PF04471"/>
    </source>
</evidence>
<dbReference type="PANTHER" id="PTHR30015:SF7">
    <property type="entry name" value="TYPE IV METHYL-DIRECTED RESTRICTION ENZYME ECOKMRR"/>
    <property type="match status" value="1"/>
</dbReference>
<evidence type="ECO:0000313" key="4">
    <source>
        <dbReference type="EMBL" id="MCT7979593.1"/>
    </source>
</evidence>
<dbReference type="Pfam" id="PF04471">
    <property type="entry name" value="Mrr_cat"/>
    <property type="match status" value="1"/>
</dbReference>
<gene>
    <name evidence="4" type="ORF">NG792_17905</name>
</gene>
<keyword evidence="4" id="KW-0540">Nuclease</keyword>
<dbReference type="InterPro" id="IPR011335">
    <property type="entry name" value="Restrct_endonuc-II-like"/>
</dbReference>
<dbReference type="PANTHER" id="PTHR30015">
    <property type="entry name" value="MRR RESTRICTION SYSTEM PROTEIN"/>
    <property type="match status" value="1"/>
</dbReference>
<proteinExistence type="predicted"/>
<dbReference type="InterPro" id="IPR007560">
    <property type="entry name" value="Restrct_endonuc_IV_Mrr"/>
</dbReference>
<feature type="compositionally biased region" description="Polar residues" evidence="1">
    <location>
        <begin position="111"/>
        <end position="124"/>
    </location>
</feature>
<evidence type="ECO:0000256" key="1">
    <source>
        <dbReference type="SAM" id="MobiDB-lite"/>
    </source>
</evidence>
<comment type="caution">
    <text evidence="4">The sequence shown here is derived from an EMBL/GenBank/DDBJ whole genome shotgun (WGS) entry which is preliminary data.</text>
</comment>
<feature type="domain" description="Restriction endonuclease type IV Mrr" evidence="2">
    <location>
        <begin position="150"/>
        <end position="268"/>
    </location>
</feature>
<organism evidence="4 5">
    <name type="scientific">Laspinema olomoucense D3b</name>
    <dbReference type="NCBI Taxonomy" id="2953688"/>
    <lineage>
        <taxon>Bacteria</taxon>
        <taxon>Bacillati</taxon>
        <taxon>Cyanobacteriota</taxon>
        <taxon>Cyanophyceae</taxon>
        <taxon>Oscillatoriophycideae</taxon>
        <taxon>Oscillatoriales</taxon>
        <taxon>Laspinemataceae</taxon>
        <taxon>Laspinema</taxon>
        <taxon>Laspinema olomoucense</taxon>
    </lineage>
</organism>
<sequence length="294" mass="33166">MLPLLNLLADEQEHSLRGTIDSLSEIFALSDEERTKLLPSGKQSRFANRVGWAKTYLIKAGLLETTKRGYFKITEQGLKIWNEHPPQINTKFLQQFPTFGEFQEQNKKDLSSPNLESDTNSSTTPEEELESAFQKLNQTLASDLIEQIKAGSPRFFEILVVDLLVKMGYGGTRKDAGQVIGRSGDEGVDGLINEDRLGLDVIYIQAKRWQNPVGRPEIQKFTGALEGFRAKKGIFITSSSFTNDAQEYVERIDKKVILIDGDKLAQLMIEYNVGVSPVVSYEIKKVDSDYFMEE</sequence>
<dbReference type="InterPro" id="IPR052906">
    <property type="entry name" value="Type_IV_Methyl-Rstrct_Enzyme"/>
</dbReference>
<keyword evidence="4" id="KW-0378">Hydrolase</keyword>
<dbReference type="InterPro" id="IPR025745">
    <property type="entry name" value="Mrr-like_N_dom"/>
</dbReference>
<accession>A0ABT2NA68</accession>
<dbReference type="Pfam" id="PF14338">
    <property type="entry name" value="Mrr_N"/>
    <property type="match status" value="1"/>
</dbReference>
<dbReference type="RefSeq" id="WP_261236299.1">
    <property type="nucleotide sequence ID" value="NZ_JAMXFA010000025.1"/>
</dbReference>